<gene>
    <name evidence="2" type="ORF">HDK90DRAFT_136694</name>
</gene>
<evidence type="ECO:0000256" key="1">
    <source>
        <dbReference type="SAM" id="MobiDB-lite"/>
    </source>
</evidence>
<evidence type="ECO:0000313" key="2">
    <source>
        <dbReference type="EMBL" id="KAK8243887.1"/>
    </source>
</evidence>
<feature type="region of interest" description="Disordered" evidence="1">
    <location>
        <begin position="169"/>
        <end position="195"/>
    </location>
</feature>
<accession>A0ABR1YYU2</accession>
<proteinExistence type="predicted"/>
<protein>
    <recommendedName>
        <fullName evidence="4">Secreted protein</fullName>
    </recommendedName>
</protein>
<name>A0ABR1YYU2_9PEZI</name>
<keyword evidence="3" id="KW-1185">Reference proteome</keyword>
<reference evidence="2 3" key="1">
    <citation type="submission" date="2024-04" db="EMBL/GenBank/DDBJ databases">
        <title>Phyllosticta paracitricarpa is synonymous to the EU quarantine fungus P. citricarpa based on phylogenomic analyses.</title>
        <authorList>
            <consortium name="Lawrence Berkeley National Laboratory"/>
            <person name="Van Ingen-Buijs V.A."/>
            <person name="Van Westerhoven A.C."/>
            <person name="Haridas S."/>
            <person name="Skiadas P."/>
            <person name="Martin F."/>
            <person name="Groenewald J.Z."/>
            <person name="Crous P.W."/>
            <person name="Seidl M.F."/>
        </authorList>
    </citation>
    <scope>NUCLEOTIDE SEQUENCE [LARGE SCALE GENOMIC DNA]</scope>
    <source>
        <strain evidence="2 3">CBS 123374</strain>
    </source>
</reference>
<evidence type="ECO:0008006" key="4">
    <source>
        <dbReference type="Google" id="ProtNLM"/>
    </source>
</evidence>
<sequence length="195" mass="21046">MTVLLPARCAVLWSSIMPNTGTSPLAQGTCRALATAKTTQAIAHSRFLPFAAKRSDFASTPPTSTVVAPSETRLKDVSSFPLLVERTFIPHRLRQSARGCTANCKSQRQRRPSAVKFAPTALALFFFSSRARPRPRPSATSSGGECTRSLPCNCVATVPMLIRFFSRADETGPSKGESLSKSGCRRRNTTPAAML</sequence>
<comment type="caution">
    <text evidence="2">The sequence shown here is derived from an EMBL/GenBank/DDBJ whole genome shotgun (WGS) entry which is preliminary data.</text>
</comment>
<organism evidence="2 3">
    <name type="scientific">Phyllosticta capitalensis</name>
    <dbReference type="NCBI Taxonomy" id="121624"/>
    <lineage>
        <taxon>Eukaryota</taxon>
        <taxon>Fungi</taxon>
        <taxon>Dikarya</taxon>
        <taxon>Ascomycota</taxon>
        <taxon>Pezizomycotina</taxon>
        <taxon>Dothideomycetes</taxon>
        <taxon>Dothideomycetes incertae sedis</taxon>
        <taxon>Botryosphaeriales</taxon>
        <taxon>Phyllostictaceae</taxon>
        <taxon>Phyllosticta</taxon>
    </lineage>
</organism>
<dbReference type="EMBL" id="JBBWRZ010000002">
    <property type="protein sequence ID" value="KAK8243887.1"/>
    <property type="molecule type" value="Genomic_DNA"/>
</dbReference>
<dbReference type="Proteomes" id="UP001492380">
    <property type="component" value="Unassembled WGS sequence"/>
</dbReference>
<evidence type="ECO:0000313" key="3">
    <source>
        <dbReference type="Proteomes" id="UP001492380"/>
    </source>
</evidence>